<dbReference type="SUPFAM" id="SSF51182">
    <property type="entry name" value="RmlC-like cupins"/>
    <property type="match status" value="1"/>
</dbReference>
<dbReference type="InterPro" id="IPR014710">
    <property type="entry name" value="RmlC-like_jellyroll"/>
</dbReference>
<dbReference type="InterPro" id="IPR018060">
    <property type="entry name" value="HTH_AraC"/>
</dbReference>
<dbReference type="Proteomes" id="UP000027590">
    <property type="component" value="Unassembled WGS sequence"/>
</dbReference>
<dbReference type="PANTHER" id="PTHR46796">
    <property type="entry name" value="HTH-TYPE TRANSCRIPTIONAL ACTIVATOR RHAS-RELATED"/>
    <property type="match status" value="1"/>
</dbReference>
<dbReference type="SUPFAM" id="SSF46689">
    <property type="entry name" value="Homeodomain-like"/>
    <property type="match status" value="1"/>
</dbReference>
<evidence type="ECO:0000313" key="5">
    <source>
        <dbReference type="EMBL" id="CDG33302.1"/>
    </source>
</evidence>
<evidence type="ECO:0000256" key="2">
    <source>
        <dbReference type="ARBA" id="ARBA00023125"/>
    </source>
</evidence>
<feature type="domain" description="HTH araC/xylS-type" evidence="4">
    <location>
        <begin position="171"/>
        <end position="253"/>
    </location>
</feature>
<dbReference type="InterPro" id="IPR011051">
    <property type="entry name" value="RmlC_Cupin_sf"/>
</dbReference>
<dbReference type="Pfam" id="PF12833">
    <property type="entry name" value="HTH_18"/>
    <property type="match status" value="1"/>
</dbReference>
<keyword evidence="1" id="KW-0805">Transcription regulation</keyword>
<dbReference type="InterPro" id="IPR009057">
    <property type="entry name" value="Homeodomain-like_sf"/>
</dbReference>
<dbReference type="Pfam" id="PF07883">
    <property type="entry name" value="Cupin_2"/>
    <property type="match status" value="1"/>
</dbReference>
<dbReference type="SMART" id="SM00342">
    <property type="entry name" value="HTH_ARAC"/>
    <property type="match status" value="1"/>
</dbReference>
<evidence type="ECO:0000256" key="3">
    <source>
        <dbReference type="ARBA" id="ARBA00023163"/>
    </source>
</evidence>
<dbReference type="InterPro" id="IPR050204">
    <property type="entry name" value="AraC_XylS_family_regulators"/>
</dbReference>
<keyword evidence="3" id="KW-0804">Transcription</keyword>
<name>A0A7U7G544_9PROT</name>
<dbReference type="PROSITE" id="PS01124">
    <property type="entry name" value="HTH_ARAC_FAMILY_2"/>
    <property type="match status" value="1"/>
</dbReference>
<protein>
    <submittedName>
        <fullName evidence="5">Transcriptional regulator, AraC family protein</fullName>
    </submittedName>
</protein>
<evidence type="ECO:0000256" key="1">
    <source>
        <dbReference type="ARBA" id="ARBA00023015"/>
    </source>
</evidence>
<dbReference type="GO" id="GO:0043565">
    <property type="term" value="F:sequence-specific DNA binding"/>
    <property type="evidence" value="ECO:0007669"/>
    <property type="project" value="InterPro"/>
</dbReference>
<dbReference type="EMBL" id="CBLY010000004">
    <property type="protein sequence ID" value="CDG33302.1"/>
    <property type="molecule type" value="Genomic_DNA"/>
</dbReference>
<proteinExistence type="predicted"/>
<reference evidence="5 6" key="2">
    <citation type="journal article" date="2014" name="PLoS ONE">
        <title>Evolution of mitochondria reconstructed from the energy metabolism of living bacteria.</title>
        <authorList>
            <person name="Degli Esposti M."/>
            <person name="Chouaia B."/>
            <person name="Comandatore F."/>
            <person name="Crotti E."/>
            <person name="Sassera D."/>
            <person name="Lievens P.M."/>
            <person name="Daffonchio D."/>
            <person name="Bandi C."/>
        </authorList>
    </citation>
    <scope>NUCLEOTIDE SEQUENCE [LARGE SCALE GENOMIC DNA]</scope>
    <source>
        <strain evidence="6">AM169</strain>
    </source>
</reference>
<dbReference type="InterPro" id="IPR013096">
    <property type="entry name" value="Cupin_2"/>
</dbReference>
<dbReference type="Gene3D" id="1.10.10.60">
    <property type="entry name" value="Homeodomain-like"/>
    <property type="match status" value="1"/>
</dbReference>
<dbReference type="GO" id="GO:0003700">
    <property type="term" value="F:DNA-binding transcription factor activity"/>
    <property type="evidence" value="ECO:0007669"/>
    <property type="project" value="InterPro"/>
</dbReference>
<gene>
    <name evidence="5" type="ORF">SACS_0564</name>
</gene>
<keyword evidence="2" id="KW-0238">DNA-binding</keyword>
<accession>A0A7U7G544</accession>
<reference evidence="5 6" key="1">
    <citation type="journal article" date="2014" name="Genome Biol. Evol.">
        <title>Acetic acid bacteria genomes reveal functional traits for adaptation to life in insect guts.</title>
        <authorList>
            <person name="Chouaia B."/>
            <person name="Gaiarsa S."/>
            <person name="Crotti E."/>
            <person name="Comandatore F."/>
            <person name="Degli Esposti M."/>
            <person name="Ricci I."/>
            <person name="Alma A."/>
            <person name="Favia G."/>
            <person name="Bandi C."/>
            <person name="Daffonchio D."/>
        </authorList>
    </citation>
    <scope>NUCLEOTIDE SEQUENCE [LARGE SCALE GENOMIC DNA]</scope>
    <source>
        <strain evidence="6">AM169</strain>
    </source>
</reference>
<organism evidence="5 6">
    <name type="scientific">Parasaccharibacter apium</name>
    <dbReference type="NCBI Taxonomy" id="1510841"/>
    <lineage>
        <taxon>Bacteria</taxon>
        <taxon>Pseudomonadati</taxon>
        <taxon>Pseudomonadota</taxon>
        <taxon>Alphaproteobacteria</taxon>
        <taxon>Acetobacterales</taxon>
        <taxon>Acetobacteraceae</taxon>
        <taxon>Parasaccharibacter</taxon>
    </lineage>
</organism>
<dbReference type="Gene3D" id="2.60.120.10">
    <property type="entry name" value="Jelly Rolls"/>
    <property type="match status" value="1"/>
</dbReference>
<evidence type="ECO:0000259" key="4">
    <source>
        <dbReference type="PROSITE" id="PS01124"/>
    </source>
</evidence>
<evidence type="ECO:0000313" key="6">
    <source>
        <dbReference type="Proteomes" id="UP000027590"/>
    </source>
</evidence>
<sequence length="257" mass="28320">MDAPPEGRLSCPPIKDQTTPRHHIMLPLSSSLMPPGPPWHYWRAGHPDVKEMSMARGTTLALPLHFHQEDQLAFILSGCRHFLIAGQPVHLTAGQALLIPAGTPHVSQDADPARVGQTLCLNLYLTPGLPLDQADCAALIQHCLGDRPSHVHLAAPPRLPLPMQDMSLTTSIQSLAQQANMSREAYSRRFQRHYGLSPQTFRLLQQLNHVKTQLRAGVGSLQAAMEAGFADQSHMGRLFRRTFGTTPGRYRAGPLPR</sequence>
<dbReference type="AlphaFoldDB" id="A0A7U7G544"/>
<comment type="caution">
    <text evidence="5">The sequence shown here is derived from an EMBL/GenBank/DDBJ whole genome shotgun (WGS) entry which is preliminary data.</text>
</comment>